<accession>T1L2U0</accession>
<dbReference type="Proteomes" id="UP000015104">
    <property type="component" value="Unassembled WGS sequence"/>
</dbReference>
<sequence length="377" mass="43285">MIDIKILKRLLSKNEANYPKISLDSLSSRLNLIVSSSNGVTGNVLFLVTMVLIFARHSTKLVNFSLDSTFSFSPLEVTHFSFQLFIFFLFYVKYNQQFLDKVIAHYHVIDIDYDHQTRKFFWIHRTVYRILIILSYIPQALHKVNVYKHSWPYQSQTSVSTSSDFLNYWLTILSTTVYYPFALSQDLILIDLAMLSQATLSNINDQLNAVSKEMQLEGNKLNNKVVKMLRWQYLLIHRLVDESSLFMNLAAIGLISHYVFIVIVDVYILVFDKQIVLIKISSMFAFLGILVELCLITHSVVAIYIKSQQPVPILYKLSFKTDSFSVLNEISLSLYRIGFNDIGFSFGGLFMITPDFISTLAIVTISIIIAIPSFHSA</sequence>
<protein>
    <recommendedName>
        <fullName evidence="4">Gustatory receptor</fullName>
    </recommendedName>
</protein>
<feature type="transmembrane region" description="Helical" evidence="1">
    <location>
        <begin position="165"/>
        <end position="182"/>
    </location>
</feature>
<reference evidence="3" key="1">
    <citation type="submission" date="2011-08" db="EMBL/GenBank/DDBJ databases">
        <authorList>
            <person name="Rombauts S."/>
        </authorList>
    </citation>
    <scope>NUCLEOTIDE SEQUENCE</scope>
    <source>
        <strain evidence="3">London</strain>
    </source>
</reference>
<evidence type="ECO:0000313" key="3">
    <source>
        <dbReference type="Proteomes" id="UP000015104"/>
    </source>
</evidence>
<organism evidence="2 3">
    <name type="scientific">Tetranychus urticae</name>
    <name type="common">Two-spotted spider mite</name>
    <dbReference type="NCBI Taxonomy" id="32264"/>
    <lineage>
        <taxon>Eukaryota</taxon>
        <taxon>Metazoa</taxon>
        <taxon>Ecdysozoa</taxon>
        <taxon>Arthropoda</taxon>
        <taxon>Chelicerata</taxon>
        <taxon>Arachnida</taxon>
        <taxon>Acari</taxon>
        <taxon>Acariformes</taxon>
        <taxon>Trombidiformes</taxon>
        <taxon>Prostigmata</taxon>
        <taxon>Eleutherengona</taxon>
        <taxon>Raphignathae</taxon>
        <taxon>Tetranychoidea</taxon>
        <taxon>Tetranychidae</taxon>
        <taxon>Tetranychus</taxon>
    </lineage>
</organism>
<keyword evidence="3" id="KW-1185">Reference proteome</keyword>
<evidence type="ECO:0000313" key="2">
    <source>
        <dbReference type="EnsemblMetazoa" id="tetur34g00390.1"/>
    </source>
</evidence>
<dbReference type="HOGENOM" id="CLU_742543_0_0_1"/>
<proteinExistence type="predicted"/>
<dbReference type="EMBL" id="CAEY01000990">
    <property type="status" value="NOT_ANNOTATED_CDS"/>
    <property type="molecule type" value="Genomic_DNA"/>
</dbReference>
<keyword evidence="1" id="KW-0812">Transmembrane</keyword>
<evidence type="ECO:0000256" key="1">
    <source>
        <dbReference type="SAM" id="Phobius"/>
    </source>
</evidence>
<feature type="transmembrane region" description="Helical" evidence="1">
    <location>
        <begin position="356"/>
        <end position="374"/>
    </location>
</feature>
<name>T1L2U0_TETUR</name>
<keyword evidence="1" id="KW-0472">Membrane</keyword>
<keyword evidence="1" id="KW-1133">Transmembrane helix</keyword>
<feature type="transmembrane region" description="Helical" evidence="1">
    <location>
        <begin position="30"/>
        <end position="55"/>
    </location>
</feature>
<evidence type="ECO:0008006" key="4">
    <source>
        <dbReference type="Google" id="ProtNLM"/>
    </source>
</evidence>
<feature type="transmembrane region" description="Helical" evidence="1">
    <location>
        <begin position="245"/>
        <end position="271"/>
    </location>
</feature>
<feature type="transmembrane region" description="Helical" evidence="1">
    <location>
        <begin position="283"/>
        <end position="305"/>
    </location>
</feature>
<dbReference type="AlphaFoldDB" id="T1L2U0"/>
<feature type="transmembrane region" description="Helical" evidence="1">
    <location>
        <begin position="75"/>
        <end position="92"/>
    </location>
</feature>
<dbReference type="EnsemblMetazoa" id="tetur34g00390.1">
    <property type="protein sequence ID" value="tetur34g00390.1"/>
    <property type="gene ID" value="tetur34g00390"/>
</dbReference>
<reference evidence="2" key="2">
    <citation type="submission" date="2015-06" db="UniProtKB">
        <authorList>
            <consortium name="EnsemblMetazoa"/>
        </authorList>
    </citation>
    <scope>IDENTIFICATION</scope>
</reference>